<gene>
    <name evidence="1" type="ORF">SLNWT_2206</name>
</gene>
<evidence type="ECO:0000313" key="1">
    <source>
        <dbReference type="EMBL" id="AJE82582.1"/>
    </source>
</evidence>
<organism evidence="1 2">
    <name type="scientific">Streptomyces albus (strain ATCC 21838 / DSM 41398 / FERM P-419 / JCM 4703 / NBRC 107858)</name>
    <dbReference type="NCBI Taxonomy" id="1081613"/>
    <lineage>
        <taxon>Bacteria</taxon>
        <taxon>Bacillati</taxon>
        <taxon>Actinomycetota</taxon>
        <taxon>Actinomycetes</taxon>
        <taxon>Kitasatosporales</taxon>
        <taxon>Streptomycetaceae</taxon>
        <taxon>Streptomyces</taxon>
    </lineage>
</organism>
<sequence length="48" mass="5277">MSENGEGNTGKRRTAFGATEKGEGAKGWFPLVTTCIFRQAECLWKKAL</sequence>
<proteinExistence type="predicted"/>
<dbReference type="EMBL" id="CP010519">
    <property type="protein sequence ID" value="AJE82582.1"/>
    <property type="molecule type" value="Genomic_DNA"/>
</dbReference>
<protein>
    <submittedName>
        <fullName evidence="1">Uncharacterized protein</fullName>
    </submittedName>
</protein>
<dbReference type="AlphaFoldDB" id="A0A0B5EWT3"/>
<evidence type="ECO:0000313" key="2">
    <source>
        <dbReference type="Proteomes" id="UP000031523"/>
    </source>
</evidence>
<dbReference type="KEGG" id="sals:SLNWT_2206"/>
<dbReference type="Proteomes" id="UP000031523">
    <property type="component" value="Chromosome"/>
</dbReference>
<reference evidence="1 2" key="1">
    <citation type="submission" date="2015-01" db="EMBL/GenBank/DDBJ databases">
        <title>Enhanced salinomycin production by adjusting the supply of polyketide extender units in Streptomyce albus DSM 41398.</title>
        <authorList>
            <person name="Lu C."/>
        </authorList>
    </citation>
    <scope>NUCLEOTIDE SEQUENCE [LARGE SCALE GENOMIC DNA]</scope>
    <source>
        <strain evidence="2">ATCC 21838 / DSM 41398 / FERM P-419 / JCM 4703 / NBRC 107858</strain>
    </source>
</reference>
<keyword evidence="2" id="KW-1185">Reference proteome</keyword>
<accession>A0A0B5EWT3</accession>
<name>A0A0B5EWT3_STRA4</name>